<dbReference type="InterPro" id="IPR000195">
    <property type="entry name" value="Rab-GAP-TBC_dom"/>
</dbReference>
<reference evidence="6" key="2">
    <citation type="submission" date="2025-08" db="UniProtKB">
        <authorList>
            <consortium name="Ensembl"/>
        </authorList>
    </citation>
    <scope>IDENTIFICATION</scope>
</reference>
<evidence type="ECO:0000313" key="7">
    <source>
        <dbReference type="Proteomes" id="UP000008144"/>
    </source>
</evidence>
<name>F6XUP6_CIOIN</name>
<sequence length="1066" mass="122144">TGNVPDEDKHEKLLRILKSQVKAIMEEAVTKKFVHEESPHVLRLCGTVETCFLDGLRKRTAGFLRSNKIASLFTKVGKGVPQVAELVTKIEEIETNMNKPPSQDVSLSQNNNAHNKKHLWIRIALISKILDKIAEHLVDHSAKYYESSSIMANPLSGRLISAILVGPCALDFTKMKTHDHYWSDPPAGELIQRHKLHSRHASPSSPGRRPALHFTPVRHQSSSDSMEKGTSFRDYVESLHQNSKMTLLYGKNNVMVQPQEDIGLIPGYLSLHQEASCMLVKWTPNQLMNVNHDVKSLKSTNSYWEFAISVDVRDIVYLHCHQQLDKSGTLVLVGQDGVQWPPIRFPPGGHLLSFLSCLETGLLPHGHLDPPLWSEKGKGKVFPRLRRKSSRKSTSSTESDEPTDFVFRHLCLYVDISSHHTPHEATFDLMKSIFTLPQLWKTPRTKSTSTIQSNKRNSINLFRSSLKVLCDTMRRQIISRAFYGWLAHCRHLMTVRTHLSEMVHNQVISPTLPTDATRGVNQTTWKEIFIYGKLTSMTELMRHTYFGGVDHDLRPIVWLFLLEHYPPDTDEEDREEIDRQMEEQYQVIMKQWTFVEDIINQRQLKSSERASSCSTSSSESPPVHLVKMLQTVQPILRQQSSNLSDVFTNDDQQTINKKNIEKYKVIDETKISEGKSVSFEDEHIEVGCVYRRQTWGGRVGRPTLEFYSSTSSHIPYSSISSTRTDQHSSVSMKSISTDETVQGGGGVYKWTMQLNVSCALFLVKKNTCSIFLLAGVTFQLIFHSISVFRDVELEGSPETTNTTADDETTDKEVDYTALTPILNPKNYSSPLNSPRDPLTLPQVELLDTFALNLHRIDKDVQRCDRNHPYFMHEDNLVKLRNIMSCYVWKNLEVGYMQGMCDLAAPLLVVLDNESLVYDCFVSLMKRMGSNFPNGGAMDSHFANMRSLIQILDGELFEHMHKNGDYTHFYFCYRWFLLDFKRELSYDGDVFSVWERIWSANYCSSNNFVLFFALAMLQTYRDIILENDMDFTDIIKFFNEMAECHDAEKLIQLAQELVAEVQIMIHK</sequence>
<dbReference type="Proteomes" id="UP000008144">
    <property type="component" value="Unassembled WGS sequence"/>
</dbReference>
<evidence type="ECO:0000256" key="1">
    <source>
        <dbReference type="ARBA" id="ARBA00022468"/>
    </source>
</evidence>
<evidence type="ECO:0000256" key="2">
    <source>
        <dbReference type="ARBA" id="ARBA00034124"/>
    </source>
</evidence>
<evidence type="ECO:0000256" key="3">
    <source>
        <dbReference type="SAM" id="MobiDB-lite"/>
    </source>
</evidence>
<keyword evidence="7" id="KW-1185">Reference proteome</keyword>
<dbReference type="GeneTree" id="ENSGT00940000168017"/>
<dbReference type="HOGENOM" id="CLU_006235_0_0_1"/>
<dbReference type="Gene3D" id="1.20.58.900">
    <property type="match status" value="1"/>
</dbReference>
<dbReference type="InterPro" id="IPR004012">
    <property type="entry name" value="Run_dom"/>
</dbReference>
<dbReference type="FunCoup" id="F6XUP6">
    <property type="interactions" value="8"/>
</dbReference>
<evidence type="ECO:0000259" key="4">
    <source>
        <dbReference type="PROSITE" id="PS50086"/>
    </source>
</evidence>
<dbReference type="SMART" id="SM00593">
    <property type="entry name" value="RUN"/>
    <property type="match status" value="1"/>
</dbReference>
<dbReference type="Pfam" id="PF02759">
    <property type="entry name" value="RUN"/>
    <property type="match status" value="1"/>
</dbReference>
<dbReference type="PANTHER" id="PTHR22957:SF502">
    <property type="entry name" value="SMALL G PROTEIN SIGNALING MODULATOR 2-RELATED"/>
    <property type="match status" value="1"/>
</dbReference>
<evidence type="ECO:0000259" key="5">
    <source>
        <dbReference type="PROSITE" id="PS50826"/>
    </source>
</evidence>
<dbReference type="InterPro" id="IPR035969">
    <property type="entry name" value="Rab-GAP_TBC_sf"/>
</dbReference>
<feature type="region of interest" description="Disordered" evidence="3">
    <location>
        <begin position="198"/>
        <end position="228"/>
    </location>
</feature>
<dbReference type="CDD" id="cd15784">
    <property type="entry name" value="PH_RUTBC"/>
    <property type="match status" value="1"/>
</dbReference>
<feature type="domain" description="RUN" evidence="5">
    <location>
        <begin position="35"/>
        <end position="180"/>
    </location>
</feature>
<accession>F6XUP6</accession>
<dbReference type="AlphaFoldDB" id="F6XUP6"/>
<dbReference type="FunFam" id="1.10.8.270:FF:000064">
    <property type="entry name" value="Small G protein-signaling modulator 1b"/>
    <property type="match status" value="1"/>
</dbReference>
<dbReference type="InterPro" id="IPR021935">
    <property type="entry name" value="SGSM1/2_RBD"/>
</dbReference>
<organism evidence="6 7">
    <name type="scientific">Ciona intestinalis</name>
    <name type="common">Transparent sea squirt</name>
    <name type="synonym">Ascidia intestinalis</name>
    <dbReference type="NCBI Taxonomy" id="7719"/>
    <lineage>
        <taxon>Eukaryota</taxon>
        <taxon>Metazoa</taxon>
        <taxon>Chordata</taxon>
        <taxon>Tunicata</taxon>
        <taxon>Ascidiacea</taxon>
        <taxon>Phlebobranchia</taxon>
        <taxon>Cionidae</taxon>
        <taxon>Ciona</taxon>
    </lineage>
</organism>
<proteinExistence type="inferred from homology"/>
<evidence type="ECO:0008006" key="8">
    <source>
        <dbReference type="Google" id="ProtNLM"/>
    </source>
</evidence>
<dbReference type="Ensembl" id="ENSCINT00000008489.3">
    <property type="protein sequence ID" value="ENSCINP00000008489.3"/>
    <property type="gene ID" value="ENSCING00000004117.3"/>
</dbReference>
<dbReference type="InterPro" id="IPR037213">
    <property type="entry name" value="Run_dom_sf"/>
</dbReference>
<dbReference type="OMA" id="NEMAECH"/>
<dbReference type="SMART" id="SM00164">
    <property type="entry name" value="TBC"/>
    <property type="match status" value="1"/>
</dbReference>
<dbReference type="Pfam" id="PF12068">
    <property type="entry name" value="PH_RBD"/>
    <property type="match status" value="1"/>
</dbReference>
<protein>
    <recommendedName>
        <fullName evidence="8">Rab-GAP TBC domain-containing protein</fullName>
    </recommendedName>
</protein>
<reference evidence="7" key="1">
    <citation type="journal article" date="2002" name="Science">
        <title>The draft genome of Ciona intestinalis: insights into chordate and vertebrate origins.</title>
        <authorList>
            <person name="Dehal P."/>
            <person name="Satou Y."/>
            <person name="Campbell R.K."/>
            <person name="Chapman J."/>
            <person name="Degnan B."/>
            <person name="De Tomaso A."/>
            <person name="Davidson B."/>
            <person name="Di Gregorio A."/>
            <person name="Gelpke M."/>
            <person name="Goodstein D.M."/>
            <person name="Harafuji N."/>
            <person name="Hastings K.E."/>
            <person name="Ho I."/>
            <person name="Hotta K."/>
            <person name="Huang W."/>
            <person name="Kawashima T."/>
            <person name="Lemaire P."/>
            <person name="Martinez D."/>
            <person name="Meinertzhagen I.A."/>
            <person name="Necula S."/>
            <person name="Nonaka M."/>
            <person name="Putnam N."/>
            <person name="Rash S."/>
            <person name="Saiga H."/>
            <person name="Satake M."/>
            <person name="Terry A."/>
            <person name="Yamada L."/>
            <person name="Wang H.G."/>
            <person name="Awazu S."/>
            <person name="Azumi K."/>
            <person name="Boore J."/>
            <person name="Branno M."/>
            <person name="Chin-Bow S."/>
            <person name="DeSantis R."/>
            <person name="Doyle S."/>
            <person name="Francino P."/>
            <person name="Keys D.N."/>
            <person name="Haga S."/>
            <person name="Hayashi H."/>
            <person name="Hino K."/>
            <person name="Imai K.S."/>
            <person name="Inaba K."/>
            <person name="Kano S."/>
            <person name="Kobayashi K."/>
            <person name="Kobayashi M."/>
            <person name="Lee B.I."/>
            <person name="Makabe K.W."/>
            <person name="Manohar C."/>
            <person name="Matassi G."/>
            <person name="Medina M."/>
            <person name="Mochizuki Y."/>
            <person name="Mount S."/>
            <person name="Morishita T."/>
            <person name="Miura S."/>
            <person name="Nakayama A."/>
            <person name="Nishizaka S."/>
            <person name="Nomoto H."/>
            <person name="Ohta F."/>
            <person name="Oishi K."/>
            <person name="Rigoutsos I."/>
            <person name="Sano M."/>
            <person name="Sasaki A."/>
            <person name="Sasakura Y."/>
            <person name="Shoguchi E."/>
            <person name="Shin-i T."/>
            <person name="Spagnuolo A."/>
            <person name="Stainier D."/>
            <person name="Suzuki M.M."/>
            <person name="Tassy O."/>
            <person name="Takatori N."/>
            <person name="Tokuoka M."/>
            <person name="Yagi K."/>
            <person name="Yoshizaki F."/>
            <person name="Wada S."/>
            <person name="Zhang C."/>
            <person name="Hyatt P.D."/>
            <person name="Larimer F."/>
            <person name="Detter C."/>
            <person name="Doggett N."/>
            <person name="Glavina T."/>
            <person name="Hawkins T."/>
            <person name="Richardson P."/>
            <person name="Lucas S."/>
            <person name="Kohara Y."/>
            <person name="Levine M."/>
            <person name="Satoh N."/>
            <person name="Rokhsar D.S."/>
        </authorList>
    </citation>
    <scope>NUCLEOTIDE SEQUENCE [LARGE SCALE GENOMIC DNA]</scope>
</reference>
<dbReference type="GO" id="GO:0005096">
    <property type="term" value="F:GTPase activator activity"/>
    <property type="evidence" value="ECO:0000318"/>
    <property type="project" value="GO_Central"/>
</dbReference>
<dbReference type="PANTHER" id="PTHR22957">
    <property type="entry name" value="TBC1 DOMAIN FAMILY MEMBER GTPASE-ACTIVATING PROTEIN"/>
    <property type="match status" value="1"/>
</dbReference>
<dbReference type="InterPro" id="IPR037745">
    <property type="entry name" value="SGSM1/2"/>
</dbReference>
<dbReference type="FunFam" id="1.10.472.80:FF:000004">
    <property type="entry name" value="Small G protein signaling modulator 1"/>
    <property type="match status" value="1"/>
</dbReference>
<keyword evidence="1" id="KW-0343">GTPase activation</keyword>
<dbReference type="Gene3D" id="2.30.29.230">
    <property type="match status" value="1"/>
</dbReference>
<dbReference type="Gene3D" id="1.10.8.270">
    <property type="entry name" value="putative rabgap domain of human tbc1 domain family member 14 like domains"/>
    <property type="match status" value="1"/>
</dbReference>
<dbReference type="Pfam" id="PF00566">
    <property type="entry name" value="RabGAP-TBC"/>
    <property type="match status" value="1"/>
</dbReference>
<dbReference type="STRING" id="7719.ENSCINP00000008489"/>
<comment type="similarity">
    <text evidence="2">Belongs to the RUTBC family.</text>
</comment>
<feature type="domain" description="Rab-GAP TBC" evidence="4">
    <location>
        <begin position="548"/>
        <end position="1000"/>
    </location>
</feature>
<dbReference type="Gene3D" id="1.10.472.80">
    <property type="entry name" value="Ypt/Rab-GAP domain of gyp1p, domain 3"/>
    <property type="match status" value="1"/>
</dbReference>
<dbReference type="PROSITE" id="PS50086">
    <property type="entry name" value="TBC_RABGAP"/>
    <property type="match status" value="1"/>
</dbReference>
<dbReference type="SUPFAM" id="SSF47923">
    <property type="entry name" value="Ypt/Rab-GAP domain of gyp1p"/>
    <property type="match status" value="2"/>
</dbReference>
<dbReference type="CDD" id="cd17687">
    <property type="entry name" value="RUN_SGSM1_like"/>
    <property type="match status" value="1"/>
</dbReference>
<dbReference type="InParanoid" id="F6XUP6"/>
<dbReference type="PROSITE" id="PS50826">
    <property type="entry name" value="RUN"/>
    <property type="match status" value="1"/>
</dbReference>
<reference evidence="6" key="3">
    <citation type="submission" date="2025-09" db="UniProtKB">
        <authorList>
            <consortium name="Ensembl"/>
        </authorList>
    </citation>
    <scope>IDENTIFICATION</scope>
</reference>
<dbReference type="GO" id="GO:0031410">
    <property type="term" value="C:cytoplasmic vesicle"/>
    <property type="evidence" value="ECO:0007669"/>
    <property type="project" value="UniProtKB-ARBA"/>
</dbReference>
<dbReference type="SUPFAM" id="SSF140741">
    <property type="entry name" value="RUN domain-like"/>
    <property type="match status" value="1"/>
</dbReference>
<evidence type="ECO:0000313" key="6">
    <source>
        <dbReference type="Ensembl" id="ENSCINP00000008489.3"/>
    </source>
</evidence>